<organism evidence="2 3">
    <name type="scientific">Dipteronia dyeriana</name>
    <dbReference type="NCBI Taxonomy" id="168575"/>
    <lineage>
        <taxon>Eukaryota</taxon>
        <taxon>Viridiplantae</taxon>
        <taxon>Streptophyta</taxon>
        <taxon>Embryophyta</taxon>
        <taxon>Tracheophyta</taxon>
        <taxon>Spermatophyta</taxon>
        <taxon>Magnoliopsida</taxon>
        <taxon>eudicotyledons</taxon>
        <taxon>Gunneridae</taxon>
        <taxon>Pentapetalae</taxon>
        <taxon>rosids</taxon>
        <taxon>malvids</taxon>
        <taxon>Sapindales</taxon>
        <taxon>Sapindaceae</taxon>
        <taxon>Hippocastanoideae</taxon>
        <taxon>Acereae</taxon>
        <taxon>Dipteronia</taxon>
    </lineage>
</organism>
<accession>A0AAD9TFN8</accession>
<comment type="caution">
    <text evidence="2">The sequence shown here is derived from an EMBL/GenBank/DDBJ whole genome shotgun (WGS) entry which is preliminary data.</text>
</comment>
<protein>
    <recommendedName>
        <fullName evidence="1">DUF659 domain-containing protein</fullName>
    </recommendedName>
</protein>
<reference evidence="2" key="1">
    <citation type="journal article" date="2023" name="Plant J.">
        <title>Genome sequences and population genomics provide insights into the demographic history, inbreeding, and mutation load of two 'living fossil' tree species of Dipteronia.</title>
        <authorList>
            <person name="Feng Y."/>
            <person name="Comes H.P."/>
            <person name="Chen J."/>
            <person name="Zhu S."/>
            <person name="Lu R."/>
            <person name="Zhang X."/>
            <person name="Li P."/>
            <person name="Qiu J."/>
            <person name="Olsen K.M."/>
            <person name="Qiu Y."/>
        </authorList>
    </citation>
    <scope>NUCLEOTIDE SEQUENCE</scope>
    <source>
        <strain evidence="2">KIB01</strain>
    </source>
</reference>
<dbReference type="PANTHER" id="PTHR32166:SF74">
    <property type="entry name" value="OS05G0256350 PROTEIN"/>
    <property type="match status" value="1"/>
</dbReference>
<keyword evidence="3" id="KW-1185">Reference proteome</keyword>
<evidence type="ECO:0000259" key="1">
    <source>
        <dbReference type="Pfam" id="PF04937"/>
    </source>
</evidence>
<evidence type="ECO:0000313" key="3">
    <source>
        <dbReference type="Proteomes" id="UP001280121"/>
    </source>
</evidence>
<evidence type="ECO:0000313" key="2">
    <source>
        <dbReference type="EMBL" id="KAK2634947.1"/>
    </source>
</evidence>
<dbReference type="Proteomes" id="UP001280121">
    <property type="component" value="Unassembled WGS sequence"/>
</dbReference>
<dbReference type="PANTHER" id="PTHR32166">
    <property type="entry name" value="OSJNBA0013A04.12 PROTEIN"/>
    <property type="match status" value="1"/>
</dbReference>
<dbReference type="SUPFAM" id="SSF53098">
    <property type="entry name" value="Ribonuclease H-like"/>
    <property type="match status" value="1"/>
</dbReference>
<feature type="domain" description="DUF659" evidence="1">
    <location>
        <begin position="1"/>
        <end position="90"/>
    </location>
</feature>
<proteinExistence type="predicted"/>
<dbReference type="Pfam" id="PF04937">
    <property type="entry name" value="DUF659"/>
    <property type="match status" value="1"/>
</dbReference>
<dbReference type="InterPro" id="IPR012337">
    <property type="entry name" value="RNaseH-like_sf"/>
</dbReference>
<sequence length="145" mass="16579">MFMESVDASVYAKTGEKLFELFSKVVEKVGSSNVDQIVTDIASNNVLAGKLLEAKYPNLFWTTCAAHCIDLILEDIFKMLTMKQTFERAISVHSYIYGRSCLVNMMKQFTNMKELLRLAKTRFVVALSRCRIFILKRATCEKCLL</sequence>
<dbReference type="InterPro" id="IPR007021">
    <property type="entry name" value="DUF659"/>
</dbReference>
<gene>
    <name evidence="2" type="ORF">Ddye_029739</name>
</gene>
<name>A0AAD9TFN8_9ROSI</name>
<dbReference type="EMBL" id="JANJYI010000009">
    <property type="protein sequence ID" value="KAK2634947.1"/>
    <property type="molecule type" value="Genomic_DNA"/>
</dbReference>
<dbReference type="AlphaFoldDB" id="A0AAD9TFN8"/>